<dbReference type="Gene3D" id="3.40.50.10140">
    <property type="entry name" value="Toll/interleukin-1 receptor homology (TIR) domain"/>
    <property type="match status" value="1"/>
</dbReference>
<sequence length="216" mass="24530">MPESLLPRRSPQNPYGFLSYGRTPQVKDGHRPPDTGLIRLHDRLSEDVMALTDLQVGRTPVYLDRRTRLGSGWKDELKRHLAECQVLIPVLSPRLFASKWCAVEWQCFELRQQLQRDKGTFTRNAVVPVLWTPLRYRDIPSPYSDLQYTHEGMGHAYAAGGLFSLLSNGRHTTFNRVVYQLAMTVVDVAVSARLEPCDPALFDDIFDSLDSSAGQE</sequence>
<evidence type="ECO:0000313" key="3">
    <source>
        <dbReference type="EMBL" id="CAG7603085.1"/>
    </source>
</evidence>
<dbReference type="GO" id="GO:0007165">
    <property type="term" value="P:signal transduction"/>
    <property type="evidence" value="ECO:0007669"/>
    <property type="project" value="InterPro"/>
</dbReference>
<proteinExistence type="predicted"/>
<dbReference type="Proteomes" id="UP001153328">
    <property type="component" value="Unassembled WGS sequence"/>
</dbReference>
<dbReference type="EMBL" id="CAJVAX010000001">
    <property type="protein sequence ID" value="CAG7603085.1"/>
    <property type="molecule type" value="Genomic_DNA"/>
</dbReference>
<protein>
    <submittedName>
        <fullName evidence="3">TIR domain-containing protein</fullName>
    </submittedName>
</protein>
<dbReference type="SUPFAM" id="SSF52200">
    <property type="entry name" value="Toll/Interleukin receptor TIR domain"/>
    <property type="match status" value="1"/>
</dbReference>
<dbReference type="InterPro" id="IPR047603">
    <property type="entry name" value="FxsC_N"/>
</dbReference>
<dbReference type="Pfam" id="PF13676">
    <property type="entry name" value="TIR_2"/>
    <property type="match status" value="1"/>
</dbReference>
<keyword evidence="4" id="KW-1185">Reference proteome</keyword>
<dbReference type="RefSeq" id="WP_205047994.1">
    <property type="nucleotide sequence ID" value="NZ_CAJVAX010000001.1"/>
</dbReference>
<gene>
    <name evidence="3" type="ORF">SBRY_10587</name>
</gene>
<feature type="domain" description="TIR" evidence="2">
    <location>
        <begin position="59"/>
        <end position="148"/>
    </location>
</feature>
<organism evidence="3 4">
    <name type="scientific">Actinacidiphila bryophytorum</name>
    <dbReference type="NCBI Taxonomy" id="1436133"/>
    <lineage>
        <taxon>Bacteria</taxon>
        <taxon>Bacillati</taxon>
        <taxon>Actinomycetota</taxon>
        <taxon>Actinomycetes</taxon>
        <taxon>Kitasatosporales</taxon>
        <taxon>Streptomycetaceae</taxon>
        <taxon>Actinacidiphila</taxon>
    </lineage>
</organism>
<dbReference type="InterPro" id="IPR000157">
    <property type="entry name" value="TIR_dom"/>
</dbReference>
<evidence type="ECO:0000313" key="4">
    <source>
        <dbReference type="Proteomes" id="UP001153328"/>
    </source>
</evidence>
<name>A0A9W4E0P1_9ACTN</name>
<feature type="region of interest" description="Disordered" evidence="1">
    <location>
        <begin position="1"/>
        <end position="31"/>
    </location>
</feature>
<evidence type="ECO:0000256" key="1">
    <source>
        <dbReference type="SAM" id="MobiDB-lite"/>
    </source>
</evidence>
<reference evidence="3" key="1">
    <citation type="submission" date="2021-06" db="EMBL/GenBank/DDBJ databases">
        <authorList>
            <person name="Arsene-Ploetze F."/>
        </authorList>
    </citation>
    <scope>NUCLEOTIDE SEQUENCE</scope>
    <source>
        <strain evidence="3">SBRY1</strain>
    </source>
</reference>
<evidence type="ECO:0000259" key="2">
    <source>
        <dbReference type="Pfam" id="PF13676"/>
    </source>
</evidence>
<accession>A0A9W4E0P1</accession>
<dbReference type="InterPro" id="IPR035897">
    <property type="entry name" value="Toll_tir_struct_dom_sf"/>
</dbReference>
<dbReference type="AlphaFoldDB" id="A0A9W4E0P1"/>
<dbReference type="NCBIfam" id="NF040588">
    <property type="entry name" value="FxsC_Nterm"/>
    <property type="match status" value="1"/>
</dbReference>
<comment type="caution">
    <text evidence="3">The sequence shown here is derived from an EMBL/GenBank/DDBJ whole genome shotgun (WGS) entry which is preliminary data.</text>
</comment>